<keyword evidence="4" id="KW-1185">Reference proteome</keyword>
<dbReference type="InterPro" id="IPR036179">
    <property type="entry name" value="Ig-like_dom_sf"/>
</dbReference>
<evidence type="ECO:0000313" key="4">
    <source>
        <dbReference type="Proteomes" id="UP000281406"/>
    </source>
</evidence>
<feature type="compositionally biased region" description="Low complexity" evidence="1">
    <location>
        <begin position="517"/>
        <end position="548"/>
    </location>
</feature>
<proteinExistence type="predicted"/>
<name>A0A3N0Z8I6_ANAGA</name>
<reference evidence="3 4" key="1">
    <citation type="submission" date="2018-10" db="EMBL/GenBank/DDBJ databases">
        <title>Genome assembly for a Yunnan-Guizhou Plateau 3E fish, Anabarilius grahami (Regan), and its evolutionary and genetic applications.</title>
        <authorList>
            <person name="Jiang W."/>
        </authorList>
    </citation>
    <scope>NUCLEOTIDE SEQUENCE [LARGE SCALE GENOMIC DNA]</scope>
    <source>
        <strain evidence="3">AG-KIZ</strain>
        <tissue evidence="3">Muscle</tissue>
    </source>
</reference>
<dbReference type="Gene3D" id="2.60.40.10">
    <property type="entry name" value="Immunoglobulins"/>
    <property type="match status" value="2"/>
</dbReference>
<dbReference type="EMBL" id="RJVU01005555">
    <property type="protein sequence ID" value="ROL54759.1"/>
    <property type="molecule type" value="Genomic_DNA"/>
</dbReference>
<evidence type="ECO:0000256" key="1">
    <source>
        <dbReference type="SAM" id="MobiDB-lite"/>
    </source>
</evidence>
<dbReference type="InterPro" id="IPR003599">
    <property type="entry name" value="Ig_sub"/>
</dbReference>
<sequence length="625" mass="66883">MRVHSTQAEFCSPGCPSLHTSWGAPAFLQSLLPAPFSGGCVLEILCSDRDGFTPGTSYDKTRSASLMALRVMLSPLVAGRVSVKEGDSFTLNSPLTEMKDNDVIQWRFGNTLIAEINKLNNRITVNDDDLDGRFRDRLKLDNQTESLTITNFTMKHAGDYKLETNYKTVAFYLAVIARLPVPVISRNSSQCSSSSSSSSCSLVCSVVNMSHVTLSWYKGNSSLSSISASDLSISLSLPLEVEYQDKNTYSCVLNNPISHQTQHLDITQLCHTCSVNVKVICILHSSSSLHGRNHDRITDLSIWEISIMDSPALQLLMLPEIRPYLGYLAWMLQNGSHSLIASEPEASTEVIPKPENIKAPELMQAGQSTAEPGADLDLIDLWSGDPIPTQVPTLESSSSSPVPSGYLDAPVPSGHHLQPVTLPVFLVPSPSLVTTSPLDPLLGLRPSPHLHFGPPGPRLHLDPSPSPRLNAPSAPPQPVCPDAPLGSLATPGWPPAVDAQLPLRTSGIPAAPEPCTPTASSGSSLPPTSPSCSLTPSSPRSSESPSSPRSREPAAQRQASMPAMSPSQDSTLAPPTVNYTMVPVANSTRLLSVTSSTPSTEASALDPLHRLSLLRRKDVPFRGGA</sequence>
<organism evidence="3 4">
    <name type="scientific">Anabarilius grahami</name>
    <name type="common">Kanglang fish</name>
    <name type="synonym">Barilius grahami</name>
    <dbReference type="NCBI Taxonomy" id="495550"/>
    <lineage>
        <taxon>Eukaryota</taxon>
        <taxon>Metazoa</taxon>
        <taxon>Chordata</taxon>
        <taxon>Craniata</taxon>
        <taxon>Vertebrata</taxon>
        <taxon>Euteleostomi</taxon>
        <taxon>Actinopterygii</taxon>
        <taxon>Neopterygii</taxon>
        <taxon>Teleostei</taxon>
        <taxon>Ostariophysi</taxon>
        <taxon>Cypriniformes</taxon>
        <taxon>Xenocyprididae</taxon>
        <taxon>Xenocypridinae</taxon>
        <taxon>Xenocypridinae incertae sedis</taxon>
        <taxon>Anabarilius</taxon>
    </lineage>
</organism>
<dbReference type="InterPro" id="IPR013783">
    <property type="entry name" value="Ig-like_fold"/>
</dbReference>
<feature type="region of interest" description="Disordered" evidence="1">
    <location>
        <begin position="449"/>
        <end position="578"/>
    </location>
</feature>
<dbReference type="PANTHER" id="PTHR21063">
    <property type="entry name" value="LFA-3"/>
    <property type="match status" value="1"/>
</dbReference>
<evidence type="ECO:0000259" key="2">
    <source>
        <dbReference type="PROSITE" id="PS50835"/>
    </source>
</evidence>
<evidence type="ECO:0000313" key="3">
    <source>
        <dbReference type="EMBL" id="ROL54759.1"/>
    </source>
</evidence>
<accession>A0A3N0Z8I6</accession>
<dbReference type="AlphaFoldDB" id="A0A3N0Z8I6"/>
<feature type="compositionally biased region" description="Polar residues" evidence="1">
    <location>
        <begin position="565"/>
        <end position="578"/>
    </location>
</feature>
<dbReference type="SUPFAM" id="SSF48726">
    <property type="entry name" value="Immunoglobulin"/>
    <property type="match status" value="2"/>
</dbReference>
<feature type="region of interest" description="Disordered" evidence="1">
    <location>
        <begin position="389"/>
        <end position="410"/>
    </location>
</feature>
<dbReference type="OrthoDB" id="8741746at2759"/>
<gene>
    <name evidence="3" type="ORF">DPX16_9161</name>
</gene>
<feature type="domain" description="Ig-like" evidence="2">
    <location>
        <begin position="182"/>
        <end position="267"/>
    </location>
</feature>
<dbReference type="PROSITE" id="PS50835">
    <property type="entry name" value="IG_LIKE"/>
    <property type="match status" value="1"/>
</dbReference>
<protein>
    <submittedName>
        <fullName evidence="3">SLAM family member 5</fullName>
    </submittedName>
</protein>
<dbReference type="InterPro" id="IPR007110">
    <property type="entry name" value="Ig-like_dom"/>
</dbReference>
<dbReference type="PANTHER" id="PTHR21063:SF4">
    <property type="entry name" value="CD48 ANTIGEN-RELATED"/>
    <property type="match status" value="1"/>
</dbReference>
<comment type="caution">
    <text evidence="3">The sequence shown here is derived from an EMBL/GenBank/DDBJ whole genome shotgun (WGS) entry which is preliminary data.</text>
</comment>
<dbReference type="Proteomes" id="UP000281406">
    <property type="component" value="Unassembled WGS sequence"/>
</dbReference>
<dbReference type="SMART" id="SM00409">
    <property type="entry name" value="IG"/>
    <property type="match status" value="2"/>
</dbReference>